<dbReference type="EMBL" id="AOJF01000049">
    <property type="protein sequence ID" value="EMA58827.1"/>
    <property type="molecule type" value="Genomic_DNA"/>
</dbReference>
<feature type="compositionally biased region" description="Acidic residues" evidence="1">
    <location>
        <begin position="110"/>
        <end position="197"/>
    </location>
</feature>
<name>M0NLJ0_9EURY</name>
<feature type="compositionally biased region" description="Acidic residues" evidence="1">
    <location>
        <begin position="310"/>
        <end position="379"/>
    </location>
</feature>
<feature type="compositionally biased region" description="Basic and acidic residues" evidence="1">
    <location>
        <begin position="11"/>
        <end position="21"/>
    </location>
</feature>
<gene>
    <name evidence="3" type="ORF">C470_11899</name>
</gene>
<feature type="domain" description="DUF4382" evidence="2">
    <location>
        <begin position="188"/>
        <end position="296"/>
    </location>
</feature>
<dbReference type="RefSeq" id="WP_008367451.1">
    <property type="nucleotide sequence ID" value="NZ_AOJF01000049.1"/>
</dbReference>
<feature type="region of interest" description="Disordered" evidence="1">
    <location>
        <begin position="46"/>
        <end position="76"/>
    </location>
</feature>
<reference evidence="3 4" key="1">
    <citation type="journal article" date="2014" name="PLoS Genet.">
        <title>Phylogenetically driven sequencing of extremely halophilic archaea reveals strategies for static and dynamic osmo-response.</title>
        <authorList>
            <person name="Becker E.A."/>
            <person name="Seitzer P.M."/>
            <person name="Tritt A."/>
            <person name="Larsen D."/>
            <person name="Krusor M."/>
            <person name="Yao A.I."/>
            <person name="Wu D."/>
            <person name="Madern D."/>
            <person name="Eisen J.A."/>
            <person name="Darling A.E."/>
            <person name="Facciotti M.T."/>
        </authorList>
    </citation>
    <scope>NUCLEOTIDE SEQUENCE [LARGE SCALE GENOMIC DNA]</scope>
    <source>
        <strain evidence="3 4">JCM 13561</strain>
    </source>
</reference>
<evidence type="ECO:0000256" key="1">
    <source>
        <dbReference type="SAM" id="MobiDB-lite"/>
    </source>
</evidence>
<dbReference type="InterPro" id="IPR025491">
    <property type="entry name" value="DUF4382"/>
</dbReference>
<evidence type="ECO:0000313" key="3">
    <source>
        <dbReference type="EMBL" id="EMA58827.1"/>
    </source>
</evidence>
<proteinExistence type="predicted"/>
<dbReference type="PROSITE" id="PS51318">
    <property type="entry name" value="TAT"/>
    <property type="match status" value="1"/>
</dbReference>
<dbReference type="InterPro" id="IPR006311">
    <property type="entry name" value="TAT_signal"/>
</dbReference>
<organism evidence="3 4">
    <name type="scientific">Halorubrum distributum JCM 13561</name>
    <dbReference type="NCBI Taxonomy" id="1227483"/>
    <lineage>
        <taxon>Archaea</taxon>
        <taxon>Methanobacteriati</taxon>
        <taxon>Methanobacteriota</taxon>
        <taxon>Stenosarchaea group</taxon>
        <taxon>Halobacteria</taxon>
        <taxon>Halobacteriales</taxon>
        <taxon>Haloferacaceae</taxon>
        <taxon>Halorubrum</taxon>
        <taxon>Halorubrum distributum group</taxon>
    </lineage>
</organism>
<feature type="region of interest" description="Disordered" evidence="1">
    <location>
        <begin position="106"/>
        <end position="200"/>
    </location>
</feature>
<protein>
    <recommendedName>
        <fullName evidence="2">DUF4382 domain-containing protein</fullName>
    </recommendedName>
</protein>
<feature type="region of interest" description="Disordered" evidence="1">
    <location>
        <begin position="1"/>
        <end position="31"/>
    </location>
</feature>
<dbReference type="PATRIC" id="fig|1227483.3.peg.2367"/>
<evidence type="ECO:0000259" key="2">
    <source>
        <dbReference type="Pfam" id="PF14321"/>
    </source>
</evidence>
<dbReference type="Pfam" id="PF14321">
    <property type="entry name" value="DUF4382"/>
    <property type="match status" value="1"/>
</dbReference>
<dbReference type="AlphaFoldDB" id="M0NLJ0"/>
<sequence>MTDRSQTTGDDGSRTTGDDRSTGASTDGLGRRKFVALGAGASATLLAGCAGDGSLPTSGGSDSSGDSDGSDGSQTLTGNFRLLISDAPADIDDFDRLDVTLDRARIFEAGDGDDEDDEDAEDEEDDENADEDDGSDDDTEQNATETDDDDANETADEDDDANETDVDDGGDDEEDVEAEGEDEDGEDEDDEDDDEEDRGFTVVELDGATVDLTQVVEDDAIAVFDGEIPAGSYEKIELEVSAVEGIVDGSEVDVKLPSEKLQITNGFEVTPDEEVSFVFDINVVKRGKNNGYILKPVISGSGVAGRDVDVNEIDDDDDDEGSEDDDDDDDEDSEDDDDDDDEDSEDDEDDEEAEPEDGDSETDEESDATGGNETDDAENETASGS</sequence>
<evidence type="ECO:0000313" key="4">
    <source>
        <dbReference type="Proteomes" id="UP000011581"/>
    </source>
</evidence>
<comment type="caution">
    <text evidence="3">The sequence shown here is derived from an EMBL/GenBank/DDBJ whole genome shotgun (WGS) entry which is preliminary data.</text>
</comment>
<feature type="region of interest" description="Disordered" evidence="1">
    <location>
        <begin position="297"/>
        <end position="385"/>
    </location>
</feature>
<dbReference type="Proteomes" id="UP000011581">
    <property type="component" value="Unassembled WGS sequence"/>
</dbReference>
<accession>M0NLJ0</accession>